<dbReference type="Proteomes" id="UP000236551">
    <property type="component" value="Plasmid pCV839-15-p2"/>
</dbReference>
<protein>
    <submittedName>
        <fullName evidence="1">Uncharacterized protein</fullName>
    </submittedName>
</protein>
<keyword evidence="1" id="KW-0614">Plasmid</keyword>
<geneLocation type="plasmid" evidence="2">
    <name>pcv839-15-p2</name>
</geneLocation>
<evidence type="ECO:0000313" key="1">
    <source>
        <dbReference type="EMBL" id="ATZ30189.1"/>
    </source>
</evidence>
<name>A0A2H4TKY4_ECOLX</name>
<accession>A0A2H4TKY4</accession>
<dbReference type="AlphaFoldDB" id="A0A2H4TKY4"/>
<organism evidence="1 2">
    <name type="scientific">Escherichia coli</name>
    <dbReference type="NCBI Taxonomy" id="562"/>
    <lineage>
        <taxon>Bacteria</taxon>
        <taxon>Pseudomonadati</taxon>
        <taxon>Pseudomonadota</taxon>
        <taxon>Gammaproteobacteria</taxon>
        <taxon>Enterobacterales</taxon>
        <taxon>Enterobacteriaceae</taxon>
        <taxon>Escherichia</taxon>
    </lineage>
</organism>
<reference evidence="1 2" key="1">
    <citation type="submission" date="2017-11" db="EMBL/GenBank/DDBJ databases">
        <title>Escherichia coli CV839-15 Genome sequencing and assembly.</title>
        <authorList>
            <person name="Li Z."/>
            <person name="Song N."/>
            <person name="Li W."/>
            <person name="Philip H.R."/>
            <person name="Bu Z."/>
            <person name="Siguo L."/>
        </authorList>
    </citation>
    <scope>NUCLEOTIDE SEQUENCE [LARGE SCALE GENOMIC DNA]</scope>
    <source>
        <strain evidence="1 2">CV839-15</strain>
        <plasmid evidence="2">Plasmid pcv839-15-p2</plasmid>
    </source>
</reference>
<dbReference type="EMBL" id="CP024976">
    <property type="protein sequence ID" value="ATZ30189.1"/>
    <property type="molecule type" value="Genomic_DNA"/>
</dbReference>
<evidence type="ECO:0000313" key="2">
    <source>
        <dbReference type="Proteomes" id="UP000236551"/>
    </source>
</evidence>
<gene>
    <name evidence="1" type="ORF">CV83915_2p0186</name>
</gene>
<proteinExistence type="predicted"/>
<sequence>MFLGCRCYTAENLESDYLTELAGYSDERREASQRAARLATAGETF</sequence>